<evidence type="ECO:0000313" key="3">
    <source>
        <dbReference type="Proteomes" id="UP001189429"/>
    </source>
</evidence>
<feature type="region of interest" description="Disordered" evidence="1">
    <location>
        <begin position="1"/>
        <end position="45"/>
    </location>
</feature>
<evidence type="ECO:0000313" key="2">
    <source>
        <dbReference type="EMBL" id="CAK0843986.1"/>
    </source>
</evidence>
<dbReference type="Proteomes" id="UP001189429">
    <property type="component" value="Unassembled WGS sequence"/>
</dbReference>
<keyword evidence="3" id="KW-1185">Reference proteome</keyword>
<dbReference type="InterPro" id="IPR011604">
    <property type="entry name" value="PDDEXK-like_dom_sf"/>
</dbReference>
<gene>
    <name evidence="2" type="ORF">PCOR1329_LOCUS38160</name>
</gene>
<dbReference type="EMBL" id="CAUYUJ010014621">
    <property type="protein sequence ID" value="CAK0843986.1"/>
    <property type="molecule type" value="Genomic_DNA"/>
</dbReference>
<protein>
    <recommendedName>
        <fullName evidence="4">Calmodulin</fullName>
    </recommendedName>
</protein>
<feature type="region of interest" description="Disordered" evidence="1">
    <location>
        <begin position="220"/>
        <end position="239"/>
    </location>
</feature>
<proteinExistence type="predicted"/>
<name>A0ABN9TDZ7_9DINO</name>
<organism evidence="2 3">
    <name type="scientific">Prorocentrum cordatum</name>
    <dbReference type="NCBI Taxonomy" id="2364126"/>
    <lineage>
        <taxon>Eukaryota</taxon>
        <taxon>Sar</taxon>
        <taxon>Alveolata</taxon>
        <taxon>Dinophyceae</taxon>
        <taxon>Prorocentrales</taxon>
        <taxon>Prorocentraceae</taxon>
        <taxon>Prorocentrum</taxon>
    </lineage>
</organism>
<evidence type="ECO:0008006" key="4">
    <source>
        <dbReference type="Google" id="ProtNLM"/>
    </source>
</evidence>
<evidence type="ECO:0000256" key="1">
    <source>
        <dbReference type="SAM" id="MobiDB-lite"/>
    </source>
</evidence>
<comment type="caution">
    <text evidence="2">The sequence shown here is derived from an EMBL/GenBank/DDBJ whole genome shotgun (WGS) entry which is preliminary data.</text>
</comment>
<accession>A0ABN9TDZ7</accession>
<sequence length="2288" mass="251778">MAADDQRAAATQPMSQFSADLGDSIMQGAAPPSPIERGGSPGELGGDMRTHVIAISTNAPAGPPHVPADTVGVVPADELCLYHCCNAAADMHSWLRGRHASGYAEDRGRVCADEARAKQLRDRIAQMARDAGDEATAARLLKTGREAYAGFDEIKYFCEVLGGQIVVEHYEDTKHSVQSVYGNGPLRALFRLHTQSSEDGHEVDHWSCLQSWIPRVPEVAARASKPEDAPADPVGDSSSLQRRLKLPGAATCSAEFDEFTMEVDSERSWLESLTADPEPPAQSILVQTEAVKAFIEKKHASWDPYLKRIAVGALAMYRCRLSDIYVREYVMMMHIILGGDYLVAHDGVMYFWNGNTRFFEKYEGLMPEIVYAALKEYLLTLEGLFRSFTGEVRRDDEAAMSAIEGSLEKSGPEARKAFAAWRDNAIFNRGGKGGGKGGGMGGAGESAAEFDALSQIEAQGLDGDAHAPADDSSARSAPWYITIAVSVARVGRSLQIQMIQNKLPSFYCEWCETPRPSLRGVAHPDIAFVYDLGGTPVTQITRESERKSIYIGIPHTIKAYLGDPALKVAATRVDQFYRQTFWANAAAHKVCMAALALAKRGLNVDQLFFFWGAGGVGLSLTTAHLDAMLGHSNHKYFDPQEKPEGLRKSFREDLFKKLASADGIFGRLPYQILTKVIYLVGWKRMELNKLITFDGVTEGAFHAIYRRSLLIKIYARFVDAEYIRRALPDAEKYGIFPRAPDLKPFMQSGPAIAAGLQRQLGFERKYGEAASRSLIDDYCPRGGDNGITEKYMRQARLLSEPSRPKPGGQSSAAAPPPGVDFDVGAGGSQDAEEPMAQLRRQLLHQMLERSFDALTFSYLKQMSTGQIQGLPEKKPTLWKSMEESAGWSKGGLYGKAKDRLLPKLLTTRKFEDIVPAPNVEEPTVLPEQWDRAALSRYANGNACRKHNVDIMIETLGAVPKPRGRRKRGTEPEVGGDAHLRAVGASIQAAELALEVLLESARERPTVVPADAPAEKRRKIGAKKSFSGGIDLAERSIPYTYKRTAARRFADVPAAQGCPARVLHPMLQGTVDLDIHSAVLTITWQFVEKMDMADKNLFSEELELLKRLAENRDEALRGELPDMGPEAAKRFVLEIIGGSRSFDADAKPFAKKLQRVSRVLRWLACSALPEVYESFCHDAAQGDGEKTEKWPEGQTFSTFYQRAEDYIFRQWQTWALAQPVKHLSLHFDGVRISRDAVLANHATVADYAADASAHIARETGFIVKITEKTHPTIAEALTSCGAWRPSDAPAAPNDLLRPGNGIMLALWRCRDARVSASVESCASATSVENSAASVEKGRTYAECCLAHGVSMMPQLGFDAREQGHYLLHMDGHGSPSCALVHVGAELDKATIHFHGQVGEVSLAEILDAVLAGRDSRLAVTFHIDLAPAAQYVSVQLLSSTGELGDDERPATPDPFLPGVSKRQWEAKVSAWRRDMSRLLDEVPVGATELAAAEELGVWVEPSPPAVRGCRALLQDGNCILLAYSILTQDFCGCIDYCARFPVPRGAERRCADVADHFGFSLTVVRLQASRPGACSLLPGKYFCHTRGHCCAAAVLPGASSAIVWRGFSRHVLPTAQWARRVGEVEGALLHITNSSECAFDVDLTTGRGSRETAADGCFVSADDDPLGGMVHGEDASNACLSLALNALGARVPTSVQGPFRALEHGNQWLSHLGLALIQQPRGPTGPGRYVKWEPPRRKSELAASVGHFTAVILRPGSATVIDRRACLPAVREWRAWGDIPDVEEHKWFVLVELGAQRPGPEGGRPLPWGTTSGIIEANRLDALIRRRAARERAGPYGSASSSGLLAPQEAARVSANREEAMRRRSLRLFCPLPPVGWPGTQVPQVPCDFSLELPRLPKIRLLERLNAHPRDAQLHFVEESHSYYIRGVRTHGSVTGLIHEYSRGFDAVAVIEKMRSGRNWPRPDYLRHPRPEYVVAKLRTMPEAACLHDLLVSHGACDAEICAEVKATARAAPRLACLMESLSLSDQEIVETWRLNKEEAARRGTWMHWTFEAHLNRVLVPRDAVEFQLFSKFLGALKGLAAFRTEWAIFAEHEGLAGSIDFVARDSAGSLYIYDWKRAKNLRSKFTNQWENMKFPLGRLPDCQGNHYRVQLNIYRWMLEQYYGARVAAMCVVCLHPDNGDQPFVDDVPVIPEIEELMAIQRTRSRELRAMASEDAREIDPAGGWRRPVVAARMPYCLSTAANFGRAFRRTSVEVPLELPNADLQRLRIARVGSAGATVTAACSHAPRK</sequence>
<dbReference type="Gene3D" id="3.90.320.10">
    <property type="match status" value="1"/>
</dbReference>
<feature type="region of interest" description="Disordered" evidence="1">
    <location>
        <begin position="799"/>
        <end position="833"/>
    </location>
</feature>
<reference evidence="2" key="1">
    <citation type="submission" date="2023-10" db="EMBL/GenBank/DDBJ databases">
        <authorList>
            <person name="Chen Y."/>
            <person name="Shah S."/>
            <person name="Dougan E. K."/>
            <person name="Thang M."/>
            <person name="Chan C."/>
        </authorList>
    </citation>
    <scope>NUCLEOTIDE SEQUENCE [LARGE SCALE GENOMIC DNA]</scope>
</reference>